<dbReference type="OrthoDB" id="126394at2759"/>
<dbReference type="AlphaFoldDB" id="A0A225WYX4"/>
<organism evidence="1 2">
    <name type="scientific">Phytophthora megakarya</name>
    <dbReference type="NCBI Taxonomy" id="4795"/>
    <lineage>
        <taxon>Eukaryota</taxon>
        <taxon>Sar</taxon>
        <taxon>Stramenopiles</taxon>
        <taxon>Oomycota</taxon>
        <taxon>Peronosporomycetes</taxon>
        <taxon>Peronosporales</taxon>
        <taxon>Peronosporaceae</taxon>
        <taxon>Phytophthora</taxon>
    </lineage>
</organism>
<gene>
    <name evidence="1" type="ORF">PHMEG_0003121</name>
</gene>
<name>A0A225WYX4_9STRA</name>
<comment type="caution">
    <text evidence="1">The sequence shown here is derived from an EMBL/GenBank/DDBJ whole genome shotgun (WGS) entry which is preliminary data.</text>
</comment>
<keyword evidence="2" id="KW-1185">Reference proteome</keyword>
<sequence length="125" mass="14266">MYMLPTNGNVSNVVTDPEGEASKFVTLMKGLKNRFAKQKANVSHLPKSQLEFWFTTDPIMKAEKHAQIRRFSYKHRVFVEKLLVFDLDDKFGKVLACPGLHDRILTSPGRSVQLCASDAARNRER</sequence>
<evidence type="ECO:0000313" key="1">
    <source>
        <dbReference type="EMBL" id="OWZ22208.1"/>
    </source>
</evidence>
<accession>A0A225WYX4</accession>
<dbReference type="EMBL" id="NBNE01000154">
    <property type="protein sequence ID" value="OWZ22208.1"/>
    <property type="molecule type" value="Genomic_DNA"/>
</dbReference>
<proteinExistence type="predicted"/>
<reference evidence="2" key="1">
    <citation type="submission" date="2017-03" db="EMBL/GenBank/DDBJ databases">
        <title>Phytopthora megakarya and P. palmivora, two closely related causual agents of cacao black pod achieved similar genome size and gene model numbers by different mechanisms.</title>
        <authorList>
            <person name="Ali S."/>
            <person name="Shao J."/>
            <person name="Larry D.J."/>
            <person name="Kronmiller B."/>
            <person name="Shen D."/>
            <person name="Strem M.D."/>
            <person name="Melnick R.L."/>
            <person name="Guiltinan M.J."/>
            <person name="Tyler B.M."/>
            <person name="Meinhardt L.W."/>
            <person name="Bailey B.A."/>
        </authorList>
    </citation>
    <scope>NUCLEOTIDE SEQUENCE [LARGE SCALE GENOMIC DNA]</scope>
    <source>
        <strain evidence="2">zdho120</strain>
    </source>
</reference>
<protein>
    <submittedName>
        <fullName evidence="1">Uncharacterized protein</fullName>
    </submittedName>
</protein>
<evidence type="ECO:0000313" key="2">
    <source>
        <dbReference type="Proteomes" id="UP000198211"/>
    </source>
</evidence>
<dbReference type="Proteomes" id="UP000198211">
    <property type="component" value="Unassembled WGS sequence"/>
</dbReference>